<sequence length="813" mass="90518">MSRSHSAIDRIYSTKSSKWTKLVSKNPARTVDALYIGPTGRTNSHGDDGEDFIFAMDAVRRVAEALSRITLPQNSGADLEGNSSEDDLRKDMEGLVNAGVVEALCRNVIDLKGDTMADDAMSSFYPPFVILYFIVIGMNVDNLDDHAEQKETRVNKRALKVIMDNWEEMSNRWWKEPQNSLKQDAAHEPERLLVSRLMGYLLLEDSSMYSKILHPSSNSLSLISRHWAYSTSASVARLNLSILRSIIFFKFSQNVEEYLKEHERPSFVSLLNKVYTGLSDPSASGKHGPNDQTSAQRILQTMSTRLAFGDPSYAVEDLGFCHDIYVGLRESAASSNSSEFDGFADALRNSETYWRNAFALMHVKNSDNSMRTEKELSVAVLNLALKLVLQQPANEVAQLTQTWVKAGLFSVLDETMEDLVRIPGAARLLTFFYTTIKESCLASSFPLDILEALKNEFPRQRAVGAVMRYESELKNSQTKDLTATGDKKNEEDIPDAEDPIWINGLWQAMGWLEGVCHRDHHGREPAQLGEEEHKLDLNTSSTLCARRNCGKKAVSKCSSCKEFWYCGAECQKLDWKDHKPICKNNFAAPYMQTVRLGTKRLTGGNVARLGLIGLGPNDSNIGHNDTVTAVDKLKDLSDYMMPLAFLIIAIAAQVFGVWDDLGRLLRLRPSGHTLPPASRSYLPSIFLIHRNTDELQSPNSLGSDEAVRGSPTEGQYPENPVNSCNVVLRGSGSTSTDEQAYVQKVASYSDLSLNLPWNRPQYKGYVADLGIENTELEGQGLDLPPSKKKEVTDRCYRQAVSVQASCADVMNVG</sequence>
<feature type="region of interest" description="Disordered" evidence="5">
    <location>
        <begin position="696"/>
        <end position="721"/>
    </location>
</feature>
<name>A0AA38PW81_9AGAR</name>
<evidence type="ECO:0000256" key="5">
    <source>
        <dbReference type="SAM" id="MobiDB-lite"/>
    </source>
</evidence>
<evidence type="ECO:0000256" key="4">
    <source>
        <dbReference type="PROSITE-ProRule" id="PRU00134"/>
    </source>
</evidence>
<reference evidence="7" key="1">
    <citation type="submission" date="2022-08" db="EMBL/GenBank/DDBJ databases">
        <authorList>
            <consortium name="DOE Joint Genome Institute"/>
            <person name="Min B."/>
            <person name="Riley R."/>
            <person name="Sierra-Patev S."/>
            <person name="Naranjo-Ortiz M."/>
            <person name="Looney B."/>
            <person name="Konkel Z."/>
            <person name="Slot J.C."/>
            <person name="Sakamoto Y."/>
            <person name="Steenwyk J.L."/>
            <person name="Rokas A."/>
            <person name="Carro J."/>
            <person name="Camarero S."/>
            <person name="Ferreira P."/>
            <person name="Molpeceres G."/>
            <person name="Ruiz-Duenas F.J."/>
            <person name="Serrano A."/>
            <person name="Henrissat B."/>
            <person name="Drula E."/>
            <person name="Hughes K.W."/>
            <person name="Mata J.L."/>
            <person name="Ishikawa N.K."/>
            <person name="Vargas-Isla R."/>
            <person name="Ushijima S."/>
            <person name="Smith C.A."/>
            <person name="Ahrendt S."/>
            <person name="Andreopoulos W."/>
            <person name="He G."/>
            <person name="Labutti K."/>
            <person name="Lipzen A."/>
            <person name="Ng V."/>
            <person name="Sandor L."/>
            <person name="Barry K."/>
            <person name="Martinez A.T."/>
            <person name="Xiao Y."/>
            <person name="Gibbons J.G."/>
            <person name="Terashima K."/>
            <person name="Hibbett D.S."/>
            <person name="Grigoriev I.V."/>
        </authorList>
    </citation>
    <scope>NUCLEOTIDE SEQUENCE</scope>
    <source>
        <strain evidence="7">TFB7829</strain>
    </source>
</reference>
<dbReference type="GO" id="GO:0008270">
    <property type="term" value="F:zinc ion binding"/>
    <property type="evidence" value="ECO:0007669"/>
    <property type="project" value="UniProtKB-KW"/>
</dbReference>
<dbReference type="EMBL" id="MU802042">
    <property type="protein sequence ID" value="KAJ3982918.1"/>
    <property type="molecule type" value="Genomic_DNA"/>
</dbReference>
<dbReference type="InterPro" id="IPR002893">
    <property type="entry name" value="Znf_MYND"/>
</dbReference>
<dbReference type="Pfam" id="PF01753">
    <property type="entry name" value="zf-MYND"/>
    <property type="match status" value="1"/>
</dbReference>
<accession>A0AA38PW81</accession>
<evidence type="ECO:0000256" key="1">
    <source>
        <dbReference type="ARBA" id="ARBA00022723"/>
    </source>
</evidence>
<keyword evidence="2 4" id="KW-0863">Zinc-finger</keyword>
<dbReference type="AlphaFoldDB" id="A0AA38PW81"/>
<evidence type="ECO:0000256" key="2">
    <source>
        <dbReference type="ARBA" id="ARBA00022771"/>
    </source>
</evidence>
<proteinExistence type="predicted"/>
<evidence type="ECO:0000256" key="3">
    <source>
        <dbReference type="ARBA" id="ARBA00022833"/>
    </source>
</evidence>
<comment type="caution">
    <text evidence="7">The sequence shown here is derived from an EMBL/GenBank/DDBJ whole genome shotgun (WGS) entry which is preliminary data.</text>
</comment>
<gene>
    <name evidence="7" type="ORF">F5890DRAFT_1475763</name>
</gene>
<keyword evidence="1" id="KW-0479">Metal-binding</keyword>
<evidence type="ECO:0000313" key="7">
    <source>
        <dbReference type="EMBL" id="KAJ3982918.1"/>
    </source>
</evidence>
<feature type="domain" description="MYND-type" evidence="6">
    <location>
        <begin position="546"/>
        <end position="582"/>
    </location>
</feature>
<keyword evidence="3" id="KW-0862">Zinc</keyword>
<dbReference type="SUPFAM" id="SSF144232">
    <property type="entry name" value="HIT/MYND zinc finger-like"/>
    <property type="match status" value="1"/>
</dbReference>
<evidence type="ECO:0000259" key="6">
    <source>
        <dbReference type="PROSITE" id="PS50865"/>
    </source>
</evidence>
<dbReference type="Gene3D" id="6.10.140.2220">
    <property type="match status" value="1"/>
</dbReference>
<dbReference type="Proteomes" id="UP001163850">
    <property type="component" value="Unassembled WGS sequence"/>
</dbReference>
<evidence type="ECO:0000313" key="8">
    <source>
        <dbReference type="Proteomes" id="UP001163850"/>
    </source>
</evidence>
<protein>
    <recommendedName>
        <fullName evidence="6">MYND-type domain-containing protein</fullName>
    </recommendedName>
</protein>
<organism evidence="7 8">
    <name type="scientific">Lentinula detonsa</name>
    <dbReference type="NCBI Taxonomy" id="2804962"/>
    <lineage>
        <taxon>Eukaryota</taxon>
        <taxon>Fungi</taxon>
        <taxon>Dikarya</taxon>
        <taxon>Basidiomycota</taxon>
        <taxon>Agaricomycotina</taxon>
        <taxon>Agaricomycetes</taxon>
        <taxon>Agaricomycetidae</taxon>
        <taxon>Agaricales</taxon>
        <taxon>Marasmiineae</taxon>
        <taxon>Omphalotaceae</taxon>
        <taxon>Lentinula</taxon>
    </lineage>
</organism>
<dbReference type="PROSITE" id="PS50865">
    <property type="entry name" value="ZF_MYND_2"/>
    <property type="match status" value="1"/>
</dbReference>